<dbReference type="SUPFAM" id="SSF55729">
    <property type="entry name" value="Acyl-CoA N-acyltransferases (Nat)"/>
    <property type="match status" value="1"/>
</dbReference>
<evidence type="ECO:0000313" key="3">
    <source>
        <dbReference type="Proteomes" id="UP001500975"/>
    </source>
</evidence>
<accession>A0ABP8I4V4</accession>
<name>A0ABP8I4V4_9BURK</name>
<dbReference type="PANTHER" id="PTHR31435:SF10">
    <property type="entry name" value="BSR4717 PROTEIN"/>
    <property type="match status" value="1"/>
</dbReference>
<proteinExistence type="predicted"/>
<dbReference type="InterPro" id="IPR045057">
    <property type="entry name" value="Gcn5-rel_NAT"/>
</dbReference>
<protein>
    <submittedName>
        <fullName evidence="2">GNAT family N-acetyltransferase</fullName>
    </submittedName>
</protein>
<comment type="caution">
    <text evidence="2">The sequence shown here is derived from an EMBL/GenBank/DDBJ whole genome shotgun (WGS) entry which is preliminary data.</text>
</comment>
<evidence type="ECO:0000259" key="1">
    <source>
        <dbReference type="PROSITE" id="PS51729"/>
    </source>
</evidence>
<dbReference type="EMBL" id="BAABGJ010000073">
    <property type="protein sequence ID" value="GAA4351071.1"/>
    <property type="molecule type" value="Genomic_DNA"/>
</dbReference>
<reference evidence="3" key="1">
    <citation type="journal article" date="2019" name="Int. J. Syst. Evol. Microbiol.">
        <title>The Global Catalogue of Microorganisms (GCM) 10K type strain sequencing project: providing services to taxonomists for standard genome sequencing and annotation.</title>
        <authorList>
            <consortium name="The Broad Institute Genomics Platform"/>
            <consortium name="The Broad Institute Genome Sequencing Center for Infectious Disease"/>
            <person name="Wu L."/>
            <person name="Ma J."/>
        </authorList>
    </citation>
    <scope>NUCLEOTIDE SEQUENCE [LARGE SCALE GENOMIC DNA]</scope>
    <source>
        <strain evidence="3">JCM 17804</strain>
    </source>
</reference>
<dbReference type="RefSeq" id="WP_345539977.1">
    <property type="nucleotide sequence ID" value="NZ_BAABGJ010000073.1"/>
</dbReference>
<dbReference type="Gene3D" id="3.40.630.30">
    <property type="match status" value="1"/>
</dbReference>
<organism evidence="2 3">
    <name type="scientific">Variovorax defluvii</name>
    <dbReference type="NCBI Taxonomy" id="913761"/>
    <lineage>
        <taxon>Bacteria</taxon>
        <taxon>Pseudomonadati</taxon>
        <taxon>Pseudomonadota</taxon>
        <taxon>Betaproteobacteria</taxon>
        <taxon>Burkholderiales</taxon>
        <taxon>Comamonadaceae</taxon>
        <taxon>Variovorax</taxon>
    </lineage>
</organism>
<dbReference type="Proteomes" id="UP001500975">
    <property type="component" value="Unassembled WGS sequence"/>
</dbReference>
<dbReference type="PANTHER" id="PTHR31435">
    <property type="entry name" value="PROTEIN NATD1"/>
    <property type="match status" value="1"/>
</dbReference>
<feature type="domain" description="N-acetyltransferase" evidence="1">
    <location>
        <begin position="6"/>
        <end position="92"/>
    </location>
</feature>
<dbReference type="PROSITE" id="PS51729">
    <property type="entry name" value="GNAT_YJDJ"/>
    <property type="match status" value="1"/>
</dbReference>
<gene>
    <name evidence="2" type="ORF">GCM10023165_39000</name>
</gene>
<dbReference type="InterPro" id="IPR031165">
    <property type="entry name" value="GNAT_YJDJ"/>
</dbReference>
<dbReference type="Pfam" id="PF14542">
    <property type="entry name" value="Acetyltransf_CG"/>
    <property type="match status" value="1"/>
</dbReference>
<dbReference type="InterPro" id="IPR016181">
    <property type="entry name" value="Acyl_CoA_acyltransferase"/>
</dbReference>
<keyword evidence="3" id="KW-1185">Reference proteome</keyword>
<evidence type="ECO:0000313" key="2">
    <source>
        <dbReference type="EMBL" id="GAA4351071.1"/>
    </source>
</evidence>
<sequence length="102" mass="11336">MTITITDNADKHRYEAHLDGQLAGFCEYNLLSNAVMFTHTEVLPAFEGKGVGSALARHVLEDARAQALPVIPACQFIAGYIRKHREYLDVVQPASLRAFHIN</sequence>
<dbReference type="CDD" id="cd04301">
    <property type="entry name" value="NAT_SF"/>
    <property type="match status" value="1"/>
</dbReference>